<dbReference type="InterPro" id="IPR000089">
    <property type="entry name" value="Biotin_lipoyl"/>
</dbReference>
<evidence type="ECO:0000256" key="2">
    <source>
        <dbReference type="ARBA" id="ARBA00023267"/>
    </source>
</evidence>
<comment type="function">
    <text evidence="3">This protein is a component of the acetyl coenzyme A carboxylase complex; first, biotin carboxylase catalyzes the carboxylation of the carrier protein and then the transcarboxylase transfers the carboxyl group to form malonyl-CoA.</text>
</comment>
<dbReference type="InterPro" id="IPR050709">
    <property type="entry name" value="Biotin_Carboxyl_Carrier/Decarb"/>
</dbReference>
<feature type="domain" description="Lipoyl-binding" evidence="4">
    <location>
        <begin position="111"/>
        <end position="187"/>
    </location>
</feature>
<sequence length="190" mass="19652">MDVDLEELAAIIEQLDKTEFTDFFFEKGDLRIRVLRGGHLAADVAPSASSVAPTAATAGPVSRDATMPAAVPREAATSAPVPPAPTVTATVAPATAAPASPVTDGQPADGVTLVRAPMLGHFYRAPKPGEEPFVQVGDVVEADSVLCIIEVMKLMNSVPAGVAGEVVEVLVEDGALVEFDQPIFAVRRPG</sequence>
<dbReference type="Pfam" id="PF00364">
    <property type="entry name" value="Biotin_lipoyl"/>
    <property type="match status" value="1"/>
</dbReference>
<evidence type="ECO:0000313" key="6">
    <source>
        <dbReference type="Proteomes" id="UP001499841"/>
    </source>
</evidence>
<evidence type="ECO:0000256" key="1">
    <source>
        <dbReference type="ARBA" id="ARBA00017562"/>
    </source>
</evidence>
<dbReference type="PRINTS" id="PR01071">
    <property type="entry name" value="ACOABIOTINCC"/>
</dbReference>
<keyword evidence="3" id="KW-0444">Lipid biosynthesis</keyword>
<dbReference type="EMBL" id="BAABBA010000013">
    <property type="protein sequence ID" value="GAA4288299.1"/>
    <property type="molecule type" value="Genomic_DNA"/>
</dbReference>
<organism evidence="5 6">
    <name type="scientific">Georgenia daeguensis</name>
    <dbReference type="NCBI Taxonomy" id="908355"/>
    <lineage>
        <taxon>Bacteria</taxon>
        <taxon>Bacillati</taxon>
        <taxon>Actinomycetota</taxon>
        <taxon>Actinomycetes</taxon>
        <taxon>Micrococcales</taxon>
        <taxon>Bogoriellaceae</taxon>
        <taxon>Georgenia</taxon>
    </lineage>
</organism>
<gene>
    <name evidence="5" type="primary">accB</name>
    <name evidence="5" type="ORF">GCM10022262_26590</name>
</gene>
<dbReference type="PANTHER" id="PTHR45266:SF3">
    <property type="entry name" value="OXALOACETATE DECARBOXYLASE ALPHA CHAIN"/>
    <property type="match status" value="1"/>
</dbReference>
<evidence type="ECO:0000259" key="4">
    <source>
        <dbReference type="PROSITE" id="PS50968"/>
    </source>
</evidence>
<keyword evidence="6" id="KW-1185">Reference proteome</keyword>
<comment type="caution">
    <text evidence="5">The sequence shown here is derived from an EMBL/GenBank/DDBJ whole genome shotgun (WGS) entry which is preliminary data.</text>
</comment>
<evidence type="ECO:0000256" key="3">
    <source>
        <dbReference type="RuleBase" id="RU364072"/>
    </source>
</evidence>
<keyword evidence="3" id="KW-0443">Lipid metabolism</keyword>
<comment type="pathway">
    <text evidence="3">Lipid metabolism; fatty acid biosynthesis.</text>
</comment>
<dbReference type="CDD" id="cd06850">
    <property type="entry name" value="biotinyl_domain"/>
    <property type="match status" value="1"/>
</dbReference>
<proteinExistence type="predicted"/>
<dbReference type="PROSITE" id="PS50968">
    <property type="entry name" value="BIOTINYL_LIPOYL"/>
    <property type="match status" value="1"/>
</dbReference>
<evidence type="ECO:0000313" key="5">
    <source>
        <dbReference type="EMBL" id="GAA4288299.1"/>
    </source>
</evidence>
<dbReference type="Proteomes" id="UP001499841">
    <property type="component" value="Unassembled WGS sequence"/>
</dbReference>
<keyword evidence="3" id="KW-0275">Fatty acid biosynthesis</keyword>
<dbReference type="PANTHER" id="PTHR45266">
    <property type="entry name" value="OXALOACETATE DECARBOXYLASE ALPHA CHAIN"/>
    <property type="match status" value="1"/>
</dbReference>
<keyword evidence="3" id="KW-0276">Fatty acid metabolism</keyword>
<dbReference type="Gene3D" id="2.40.50.100">
    <property type="match status" value="1"/>
</dbReference>
<dbReference type="InterPro" id="IPR001249">
    <property type="entry name" value="AcCoA_biotinCC"/>
</dbReference>
<keyword evidence="2 3" id="KW-0092">Biotin</keyword>
<dbReference type="InterPro" id="IPR011053">
    <property type="entry name" value="Single_hybrid_motif"/>
</dbReference>
<protein>
    <recommendedName>
        <fullName evidence="1 3">Biotin carboxyl carrier protein of acetyl-CoA carboxylase</fullName>
    </recommendedName>
</protein>
<accession>A0ABP8EWC8</accession>
<reference evidence="6" key="1">
    <citation type="journal article" date="2019" name="Int. J. Syst. Evol. Microbiol.">
        <title>The Global Catalogue of Microorganisms (GCM) 10K type strain sequencing project: providing services to taxonomists for standard genome sequencing and annotation.</title>
        <authorList>
            <consortium name="The Broad Institute Genomics Platform"/>
            <consortium name="The Broad Institute Genome Sequencing Center for Infectious Disease"/>
            <person name="Wu L."/>
            <person name="Ma J."/>
        </authorList>
    </citation>
    <scope>NUCLEOTIDE SEQUENCE [LARGE SCALE GENOMIC DNA]</scope>
    <source>
        <strain evidence="6">JCM 17459</strain>
    </source>
</reference>
<dbReference type="SUPFAM" id="SSF51230">
    <property type="entry name" value="Single hybrid motif"/>
    <property type="match status" value="1"/>
</dbReference>
<dbReference type="RefSeq" id="WP_345042045.1">
    <property type="nucleotide sequence ID" value="NZ_BAABBA010000013.1"/>
</dbReference>
<name>A0ABP8EWC8_9MICO</name>